<comment type="caution">
    <text evidence="2">The sequence shown here is derived from an EMBL/GenBank/DDBJ whole genome shotgun (WGS) entry which is preliminary data.</text>
</comment>
<dbReference type="SUPFAM" id="SSF54975">
    <property type="entry name" value="Acylphosphatase/BLUF domain-like"/>
    <property type="match status" value="1"/>
</dbReference>
<evidence type="ECO:0000313" key="3">
    <source>
        <dbReference type="Proteomes" id="UP000642468"/>
    </source>
</evidence>
<accession>A0ABR8JMM6</accession>
<dbReference type="RefSeq" id="WP_190785890.1">
    <property type="nucleotide sequence ID" value="NZ_JACWZZ010000004.1"/>
</dbReference>
<dbReference type="SMART" id="SM01034">
    <property type="entry name" value="BLUF"/>
    <property type="match status" value="1"/>
</dbReference>
<reference evidence="2 3" key="1">
    <citation type="submission" date="2020-09" db="EMBL/GenBank/DDBJ databases">
        <authorList>
            <person name="Kim M.K."/>
        </authorList>
    </citation>
    <scope>NUCLEOTIDE SEQUENCE [LARGE SCALE GENOMIC DNA]</scope>
    <source>
        <strain evidence="2 3">BT646</strain>
    </source>
</reference>
<protein>
    <submittedName>
        <fullName evidence="2">BLUF domain-containing protein</fullName>
    </submittedName>
</protein>
<proteinExistence type="predicted"/>
<dbReference type="Proteomes" id="UP000642468">
    <property type="component" value="Unassembled WGS sequence"/>
</dbReference>
<dbReference type="Gene3D" id="3.30.70.100">
    <property type="match status" value="1"/>
</dbReference>
<dbReference type="InterPro" id="IPR036046">
    <property type="entry name" value="Acylphosphatase-like_dom_sf"/>
</dbReference>
<dbReference type="InterPro" id="IPR007024">
    <property type="entry name" value="BLUF_domain"/>
</dbReference>
<sequence>MKHIVYMSRAVRPMTDPDLQELLDQSRHDNVRQGITGILFYSHGNIAQLFEGPAEQVDPLFDRICRDGRHSHVRKLVDAPIEARSFPSWSMAFHPLEPSGFAALEGFLLPHQLPPLPSSLTIADALLVQLVQLAVFGPDPTQPFQHRHADPPGALDA</sequence>
<dbReference type="Pfam" id="PF04940">
    <property type="entry name" value="BLUF"/>
    <property type="match status" value="1"/>
</dbReference>
<keyword evidence="3" id="KW-1185">Reference proteome</keyword>
<organism evidence="2 3">
    <name type="scientific">Hymenobacter duratus</name>
    <dbReference type="NCBI Taxonomy" id="2771356"/>
    <lineage>
        <taxon>Bacteria</taxon>
        <taxon>Pseudomonadati</taxon>
        <taxon>Bacteroidota</taxon>
        <taxon>Cytophagia</taxon>
        <taxon>Cytophagales</taxon>
        <taxon>Hymenobacteraceae</taxon>
        <taxon>Hymenobacter</taxon>
    </lineage>
</organism>
<evidence type="ECO:0000313" key="2">
    <source>
        <dbReference type="EMBL" id="MBD2716981.1"/>
    </source>
</evidence>
<gene>
    <name evidence="2" type="ORF">IC231_18175</name>
</gene>
<dbReference type="EMBL" id="JACWZZ010000004">
    <property type="protein sequence ID" value="MBD2716981.1"/>
    <property type="molecule type" value="Genomic_DNA"/>
</dbReference>
<dbReference type="PROSITE" id="PS50925">
    <property type="entry name" value="BLUF"/>
    <property type="match status" value="1"/>
</dbReference>
<evidence type="ECO:0000259" key="1">
    <source>
        <dbReference type="PROSITE" id="PS50925"/>
    </source>
</evidence>
<feature type="domain" description="BLUF" evidence="1">
    <location>
        <begin position="1"/>
        <end position="92"/>
    </location>
</feature>
<name>A0ABR8JMM6_9BACT</name>